<evidence type="ECO:0000313" key="5">
    <source>
        <dbReference type="Proteomes" id="UP000460272"/>
    </source>
</evidence>
<dbReference type="PANTHER" id="PTHR43976:SF16">
    <property type="entry name" value="SHORT-CHAIN DEHYDROGENASE_REDUCTASE FAMILY PROTEIN"/>
    <property type="match status" value="1"/>
</dbReference>
<keyword evidence="5" id="KW-1185">Reference proteome</keyword>
<dbReference type="PRINTS" id="PR00080">
    <property type="entry name" value="SDRFAMILY"/>
</dbReference>
<organism evidence="4 5">
    <name type="scientific">Trebonia kvetii</name>
    <dbReference type="NCBI Taxonomy" id="2480626"/>
    <lineage>
        <taxon>Bacteria</taxon>
        <taxon>Bacillati</taxon>
        <taxon>Actinomycetota</taxon>
        <taxon>Actinomycetes</taxon>
        <taxon>Streptosporangiales</taxon>
        <taxon>Treboniaceae</taxon>
        <taxon>Trebonia</taxon>
    </lineage>
</organism>
<dbReference type="PRINTS" id="PR00081">
    <property type="entry name" value="GDHRDH"/>
</dbReference>
<dbReference type="OrthoDB" id="9792003at2"/>
<accession>A0A6P2BY10</accession>
<protein>
    <submittedName>
        <fullName evidence="4">SDR family NAD(P)-dependent oxidoreductase</fullName>
    </submittedName>
</protein>
<dbReference type="PROSITE" id="PS00061">
    <property type="entry name" value="ADH_SHORT"/>
    <property type="match status" value="1"/>
</dbReference>
<dbReference type="Gene3D" id="3.40.50.720">
    <property type="entry name" value="NAD(P)-binding Rossmann-like Domain"/>
    <property type="match status" value="1"/>
</dbReference>
<dbReference type="AlphaFoldDB" id="A0A6P2BY10"/>
<evidence type="ECO:0000256" key="2">
    <source>
        <dbReference type="ARBA" id="ARBA00023002"/>
    </source>
</evidence>
<evidence type="ECO:0000256" key="1">
    <source>
        <dbReference type="ARBA" id="ARBA00006484"/>
    </source>
</evidence>
<dbReference type="InterPro" id="IPR020904">
    <property type="entry name" value="Sc_DH/Rdtase_CS"/>
</dbReference>
<dbReference type="FunFam" id="3.40.50.720:FF:000047">
    <property type="entry name" value="NADP-dependent L-serine/L-allo-threonine dehydrogenase"/>
    <property type="match status" value="1"/>
</dbReference>
<dbReference type="Pfam" id="PF00106">
    <property type="entry name" value="adh_short"/>
    <property type="match status" value="1"/>
</dbReference>
<gene>
    <name evidence="4" type="ORF">EAS64_24780</name>
</gene>
<dbReference type="RefSeq" id="WP_145856498.1">
    <property type="nucleotide sequence ID" value="NZ_RPFW01000004.1"/>
</dbReference>
<dbReference type="SUPFAM" id="SSF51735">
    <property type="entry name" value="NAD(P)-binding Rossmann-fold domains"/>
    <property type="match status" value="1"/>
</dbReference>
<evidence type="ECO:0000256" key="3">
    <source>
        <dbReference type="RuleBase" id="RU000363"/>
    </source>
</evidence>
<comment type="caution">
    <text evidence="4">The sequence shown here is derived from an EMBL/GenBank/DDBJ whole genome shotgun (WGS) entry which is preliminary data.</text>
</comment>
<keyword evidence="2" id="KW-0560">Oxidoreductase</keyword>
<dbReference type="CDD" id="cd05374">
    <property type="entry name" value="17beta-HSD-like_SDR_c"/>
    <property type="match status" value="1"/>
</dbReference>
<dbReference type="Proteomes" id="UP000460272">
    <property type="component" value="Unassembled WGS sequence"/>
</dbReference>
<dbReference type="EMBL" id="RPFW01000004">
    <property type="protein sequence ID" value="TVZ03587.1"/>
    <property type="molecule type" value="Genomic_DNA"/>
</dbReference>
<dbReference type="GO" id="GO:0016616">
    <property type="term" value="F:oxidoreductase activity, acting on the CH-OH group of donors, NAD or NADP as acceptor"/>
    <property type="evidence" value="ECO:0007669"/>
    <property type="project" value="UniProtKB-ARBA"/>
</dbReference>
<comment type="similarity">
    <text evidence="1 3">Belongs to the short-chain dehydrogenases/reductases (SDR) family.</text>
</comment>
<proteinExistence type="inferred from homology"/>
<dbReference type="InterPro" id="IPR051911">
    <property type="entry name" value="SDR_oxidoreductase"/>
</dbReference>
<dbReference type="InterPro" id="IPR002347">
    <property type="entry name" value="SDR_fam"/>
</dbReference>
<evidence type="ECO:0000313" key="4">
    <source>
        <dbReference type="EMBL" id="TVZ03587.1"/>
    </source>
</evidence>
<dbReference type="InterPro" id="IPR036291">
    <property type="entry name" value="NAD(P)-bd_dom_sf"/>
</dbReference>
<sequence>MAGARRQTARLKVFVTGASSGIGRAAAAEFARRGHQVFAGARRVEALADLAAGTPNITAVSLDVTDAAAIRQAWATIVAATGGAGVDVLVNNAGFALAGPVETLSDADVKRQFDTNVFGVLAMTRTVLPAMRERGSGLIVNISSLVGRTTFAGMGVYGATKYAVEAISDALRQEVADFGVKVVIIEPGFVTTSLGEAADAQSATAAEVPAAYTEMIARGDRYLAAQIAKGIAPGQVAAAIVAAAEHPNPRPRYVVPGAARFLIALLTTLPDRLADRAKHLATARA</sequence>
<reference evidence="4 5" key="1">
    <citation type="submission" date="2018-11" db="EMBL/GenBank/DDBJ databases">
        <title>Trebonia kvetii gen.nov., sp.nov., a novel acidophilic actinobacterium, and proposal of the new actinobacterial family Treboniaceae fam. nov.</title>
        <authorList>
            <person name="Rapoport D."/>
            <person name="Sagova-Mareckova M."/>
            <person name="Sedlacek I."/>
            <person name="Provaznik J."/>
            <person name="Kralova S."/>
            <person name="Pavlinic D."/>
            <person name="Benes V."/>
            <person name="Kopecky J."/>
        </authorList>
    </citation>
    <scope>NUCLEOTIDE SEQUENCE [LARGE SCALE GENOMIC DNA]</scope>
    <source>
        <strain evidence="4 5">15Tr583</strain>
    </source>
</reference>
<name>A0A6P2BY10_9ACTN</name>
<dbReference type="PANTHER" id="PTHR43976">
    <property type="entry name" value="SHORT CHAIN DEHYDROGENASE"/>
    <property type="match status" value="1"/>
</dbReference>